<dbReference type="OrthoDB" id="3204049at2759"/>
<keyword evidence="3" id="KW-1185">Reference proteome</keyword>
<organism evidence="2 3">
    <name type="scientific">Meira miltonrushii</name>
    <dbReference type="NCBI Taxonomy" id="1280837"/>
    <lineage>
        <taxon>Eukaryota</taxon>
        <taxon>Fungi</taxon>
        <taxon>Dikarya</taxon>
        <taxon>Basidiomycota</taxon>
        <taxon>Ustilaginomycotina</taxon>
        <taxon>Exobasidiomycetes</taxon>
        <taxon>Exobasidiales</taxon>
        <taxon>Brachybasidiaceae</taxon>
        <taxon>Meira</taxon>
    </lineage>
</organism>
<protein>
    <recommendedName>
        <fullName evidence="4">F-box domain-containing protein</fullName>
    </recommendedName>
</protein>
<feature type="region of interest" description="Disordered" evidence="1">
    <location>
        <begin position="56"/>
        <end position="76"/>
    </location>
</feature>
<feature type="compositionally biased region" description="Acidic residues" evidence="1">
    <location>
        <begin position="56"/>
        <end position="68"/>
    </location>
</feature>
<dbReference type="RefSeq" id="XP_025352281.1">
    <property type="nucleotide sequence ID" value="XM_025499521.1"/>
</dbReference>
<proteinExistence type="predicted"/>
<dbReference type="AlphaFoldDB" id="A0A316V344"/>
<dbReference type="EMBL" id="KZ819606">
    <property type="protein sequence ID" value="PWN31979.1"/>
    <property type="molecule type" value="Genomic_DNA"/>
</dbReference>
<dbReference type="InParanoid" id="A0A316V344"/>
<evidence type="ECO:0000256" key="1">
    <source>
        <dbReference type="SAM" id="MobiDB-lite"/>
    </source>
</evidence>
<reference evidence="2 3" key="1">
    <citation type="journal article" date="2018" name="Mol. Biol. Evol.">
        <title>Broad Genomic Sampling Reveals a Smut Pathogenic Ancestry of the Fungal Clade Ustilaginomycotina.</title>
        <authorList>
            <person name="Kijpornyongpan T."/>
            <person name="Mondo S.J."/>
            <person name="Barry K."/>
            <person name="Sandor L."/>
            <person name="Lee J."/>
            <person name="Lipzen A."/>
            <person name="Pangilinan J."/>
            <person name="LaButti K."/>
            <person name="Hainaut M."/>
            <person name="Henrissat B."/>
            <person name="Grigoriev I.V."/>
            <person name="Spatafora J.W."/>
            <person name="Aime M.C."/>
        </authorList>
    </citation>
    <scope>NUCLEOTIDE SEQUENCE [LARGE SCALE GENOMIC DNA]</scope>
    <source>
        <strain evidence="2 3">MCA 3882</strain>
    </source>
</reference>
<dbReference type="Proteomes" id="UP000245771">
    <property type="component" value="Unassembled WGS sequence"/>
</dbReference>
<dbReference type="GeneID" id="37021302"/>
<evidence type="ECO:0008006" key="4">
    <source>
        <dbReference type="Google" id="ProtNLM"/>
    </source>
</evidence>
<evidence type="ECO:0000313" key="3">
    <source>
        <dbReference type="Proteomes" id="UP000245771"/>
    </source>
</evidence>
<accession>A0A316V344</accession>
<name>A0A316V344_9BASI</name>
<feature type="non-terminal residue" evidence="2">
    <location>
        <position position="1"/>
    </location>
</feature>
<sequence length="590" mass="67155">MSAYIGHPLIDNSLLASIKHQAKMAGPAIIDPKRHYNGGMSDLERKMAMMQQMMGTEDDDVEEEEEEDVKGKNVVGNSSPMANLPIEIVEKILEFATLPESWQKSQVSSTDAMLRASIRLSNAYRLCLICRQFDQLVRPKMYKSIHIAHRKIRPLLRTLQTSAKLASFIKEVTLSSHIWTSDVNEDVIAQLFIAIRPYCIRLTVGANESGLLPYLFYGEPESEEESEPAAIQVLHITWRDEMDYDPRMIRAEEREEEEMLAETGEASSISARQSLLYLFEHDPQRILEAGKFDNRAFSHLQHLTLNVYSQAQLDQLFTHSGYFVETILPLLTFLRIELPLSTLQCGVEDSRGGRGAIARHWPTQRFLFHGRRAGGDGASVQQVEEIKSVVEEFNRKLEREKDTLVMNSHTSEEERIKSETIALMPCVSVLLRSLLTRLALNVHRNDMTLFSLLLDGSYARESNWSTRSTVAASILAQSLQRHLSTGKTDFDPFDSSEHGLRTATSITPITFPLHQLRGNGIDSYWSENWEEAERESNRHLPIILGGMQETHDVDQTNHITKEQEDRNVKVSLLLRWPTALDAFFRYAAMV</sequence>
<gene>
    <name evidence="2" type="ORF">FA14DRAFT_162292</name>
</gene>
<evidence type="ECO:0000313" key="2">
    <source>
        <dbReference type="EMBL" id="PWN31979.1"/>
    </source>
</evidence>